<dbReference type="GO" id="GO:0060170">
    <property type="term" value="C:ciliary membrane"/>
    <property type="evidence" value="ECO:0007669"/>
    <property type="project" value="TreeGrafter"/>
</dbReference>
<feature type="coiled-coil region" evidence="10">
    <location>
        <begin position="343"/>
        <end position="396"/>
    </location>
</feature>
<evidence type="ECO:0000313" key="12">
    <source>
        <dbReference type="EMBL" id="NWQ67278.1"/>
    </source>
</evidence>
<evidence type="ECO:0000256" key="2">
    <source>
        <dbReference type="ARBA" id="ARBA00004162"/>
    </source>
</evidence>
<organism evidence="12 13">
    <name type="scientific">Neopipo cinnamomea</name>
    <dbReference type="NCBI Taxonomy" id="456388"/>
    <lineage>
        <taxon>Eukaryota</taxon>
        <taxon>Metazoa</taxon>
        <taxon>Chordata</taxon>
        <taxon>Craniata</taxon>
        <taxon>Vertebrata</taxon>
        <taxon>Euteleostomi</taxon>
        <taxon>Archelosauria</taxon>
        <taxon>Archosauria</taxon>
        <taxon>Dinosauria</taxon>
        <taxon>Saurischia</taxon>
        <taxon>Theropoda</taxon>
        <taxon>Coelurosauria</taxon>
        <taxon>Aves</taxon>
        <taxon>Neognathae</taxon>
        <taxon>Neoaves</taxon>
        <taxon>Telluraves</taxon>
        <taxon>Australaves</taxon>
        <taxon>Passeriformes</taxon>
        <taxon>Tyrannidae</taxon>
        <taxon>Neopipo</taxon>
    </lineage>
</organism>
<protein>
    <submittedName>
        <fullName evidence="12">LBN protein</fullName>
    </submittedName>
</protein>
<evidence type="ECO:0000256" key="11">
    <source>
        <dbReference type="SAM" id="Phobius"/>
    </source>
</evidence>
<keyword evidence="13" id="KW-1185">Reference proteome</keyword>
<name>A0A7K4R1P4_9TYRA</name>
<keyword evidence="4" id="KW-0963">Cytoplasm</keyword>
<dbReference type="GO" id="GO:0007224">
    <property type="term" value="P:smoothened signaling pathway"/>
    <property type="evidence" value="ECO:0007669"/>
    <property type="project" value="InterPro"/>
</dbReference>
<keyword evidence="7 11" id="KW-0472">Membrane</keyword>
<dbReference type="PANTHER" id="PTHR16795:SF14">
    <property type="entry name" value="LIMBIN"/>
    <property type="match status" value="1"/>
</dbReference>
<evidence type="ECO:0000256" key="5">
    <source>
        <dbReference type="ARBA" id="ARBA00022692"/>
    </source>
</evidence>
<dbReference type="InterPro" id="IPR026501">
    <property type="entry name" value="Limbin/EVC"/>
</dbReference>
<evidence type="ECO:0000256" key="4">
    <source>
        <dbReference type="ARBA" id="ARBA00022490"/>
    </source>
</evidence>
<evidence type="ECO:0000256" key="7">
    <source>
        <dbReference type="ARBA" id="ARBA00023136"/>
    </source>
</evidence>
<evidence type="ECO:0000256" key="10">
    <source>
        <dbReference type="SAM" id="Coils"/>
    </source>
</evidence>
<keyword evidence="5 11" id="KW-0812">Transmembrane</keyword>
<reference evidence="12 13" key="1">
    <citation type="submission" date="2019-09" db="EMBL/GenBank/DDBJ databases">
        <title>Bird 10,000 Genomes (B10K) Project - Family phase.</title>
        <authorList>
            <person name="Zhang G."/>
        </authorList>
    </citation>
    <scope>NUCLEOTIDE SEQUENCE [LARGE SCALE GENOMIC DNA]</scope>
    <source>
        <strain evidence="12">B10K-DU-004-15</strain>
        <tissue evidence="12">Mixed tissue sample</tissue>
    </source>
</reference>
<evidence type="ECO:0000256" key="1">
    <source>
        <dbReference type="ARBA" id="ARBA00004120"/>
    </source>
</evidence>
<keyword evidence="10" id="KW-0175">Coiled coil</keyword>
<feature type="transmembrane region" description="Helical" evidence="11">
    <location>
        <begin position="198"/>
        <end position="223"/>
    </location>
</feature>
<evidence type="ECO:0000256" key="3">
    <source>
        <dbReference type="ARBA" id="ARBA00022475"/>
    </source>
</evidence>
<dbReference type="GO" id="GO:0098797">
    <property type="term" value="C:plasma membrane protein complex"/>
    <property type="evidence" value="ECO:0007669"/>
    <property type="project" value="TreeGrafter"/>
</dbReference>
<dbReference type="EMBL" id="VYZA01000504">
    <property type="protein sequence ID" value="NWQ67278.1"/>
    <property type="molecule type" value="Genomic_DNA"/>
</dbReference>
<evidence type="ECO:0000313" key="13">
    <source>
        <dbReference type="Proteomes" id="UP000556200"/>
    </source>
</evidence>
<feature type="coiled-coil region" evidence="10">
    <location>
        <begin position="612"/>
        <end position="639"/>
    </location>
</feature>
<feature type="non-terminal residue" evidence="12">
    <location>
        <position position="1213"/>
    </location>
</feature>
<evidence type="ECO:0000256" key="8">
    <source>
        <dbReference type="ARBA" id="ARBA00023212"/>
    </source>
</evidence>
<keyword evidence="6 11" id="KW-1133">Transmembrane helix</keyword>
<feature type="non-terminal residue" evidence="12">
    <location>
        <position position="1"/>
    </location>
</feature>
<keyword evidence="9" id="KW-0966">Cell projection</keyword>
<proteinExistence type="predicted"/>
<feature type="coiled-coil region" evidence="10">
    <location>
        <begin position="679"/>
        <end position="716"/>
    </location>
</feature>
<dbReference type="Pfam" id="PF12297">
    <property type="entry name" value="EVC2_like"/>
    <property type="match status" value="1"/>
</dbReference>
<comment type="caution">
    <text evidence="12">The sequence shown here is derived from an EMBL/GenBank/DDBJ whole genome shotgun (WGS) entry which is preliminary data.</text>
</comment>
<dbReference type="Proteomes" id="UP000556200">
    <property type="component" value="Unassembled WGS sequence"/>
</dbReference>
<keyword evidence="3" id="KW-1003">Cell membrane</keyword>
<evidence type="ECO:0000256" key="9">
    <source>
        <dbReference type="ARBA" id="ARBA00023273"/>
    </source>
</evidence>
<dbReference type="InterPro" id="IPR022076">
    <property type="entry name" value="Limbin"/>
</dbReference>
<dbReference type="PANTHER" id="PTHR16795">
    <property type="entry name" value="LIMBIN/ELLIS-VAN CREVELD PROTEIN"/>
    <property type="match status" value="1"/>
</dbReference>
<sequence>PLAIWANKTPHQLLTSAASDNQWSHSLFALVPSWTKKILFKRESDLEHHLPEDVSNVSVSSEFGITLLKCGMVDVEHDPQTAYITLMINNTNTLLSTNITDLILLDNITGLHIQKTSGNKTTDGIQIYRKRFLQGGEHFAINYSALLDAKEMWDGRVLTLPAKLTFRSSSQNKTHLVSLTTLFTITEEEKTKVMYSHAITASGFFITFFISLVLTCAVFLIIYRTQILKWSFCSKNQEIQHELSQNHKLEHSQFNSGDLFSEDIIMNDQIIDILSFEEPGNMLQALEDLEVASLTRADADLEAQRTQICKEVIGMMLKNMVLNHSLFPHVEKKISSIFKKRFLAMEKEIQEEYERKMVALTAECNLETRKTMEAQCQKARAANEEAEELMKKTNEKPAVEYRSLLDRLHRLEQDHLKRFLLVKQEEYFAKAYRQLAVTQRKELHTIFFAQITNATLKGELKLEAAKTLVEGYSKIQGDIEELMDFLQASKKYHLNRRFSYREYLISKIQLRDSHVSALINAAATQIPSLLNKMERASHLSESHLGMLLDRAETEINFVKQKFDHDLKQEKQKLRQKLITKRRREMLQKKGHQKEQLSLGDPFKTTNDITHYLRHWKNLLSDHNIEFEELTEKLDNEASDELKELLFSLTENAIEEFKRVQCGVFVQELVKLNVPKPFLLEAVEEHKKEMAVKHEQLEREEHDKSMAAEELLQLTREKLSQELETGVSEQKKLRSWEQSVFMQLLSLPLSLSEEELLRLRQELHCCFSQMDSSLAWPKIRTRTLLQTFEMEQRDREMLKVDQNLAMTNKQQHSKMGKTGSRNRNKLDILKKSLQDKILIYEDLVKDENLNKIKNELQLEKEHHLRDLEDKLGEYIASLAFQKTVKKSQMLELYTAIINVQALLFEQLSTSKTLSKLECVQVLEAHNPEIEELDRKLEYEMLHKDSAQQHLMSRQRWILDGLGLSSEAVETNTERHMTVLLRQAMNKCRQFINLYQQSLRDEQWNCVVLENLLENVEMDAFLAIYSQELHLAGYLAKLTRMPMGMLHRVLNLLLPSSSQSEVLSVLDSISKYSDGVVDSDSNADESGTSKKRKNQELWQAWEKKVRQDLINRSLEKIPSLKKRKDSLIKKKRCALLEKAAFIHLGCSPTHPPMEQSDPPVSVNTATNVAIELLDTGEKIFLFRESSDPILALHNSPRKKKKNFLNSKKAARANMD</sequence>
<keyword evidence="8" id="KW-0206">Cytoskeleton</keyword>
<comment type="subcellular location">
    <subcellularLocation>
        <location evidence="2">Cell membrane</location>
        <topology evidence="2">Single-pass membrane protein</topology>
    </subcellularLocation>
    <subcellularLocation>
        <location evidence="1">Cytoplasm</location>
        <location evidence="1">Cytoskeleton</location>
        <location evidence="1">Cilium basal body</location>
    </subcellularLocation>
</comment>
<gene>
    <name evidence="12" type="primary">Evc2</name>
    <name evidence="12" type="ORF">NEOCIN_R05301</name>
</gene>
<evidence type="ECO:0000256" key="6">
    <source>
        <dbReference type="ARBA" id="ARBA00022989"/>
    </source>
</evidence>
<accession>A0A7K4R1P4</accession>
<dbReference type="AlphaFoldDB" id="A0A7K4R1P4"/>